<feature type="compositionally biased region" description="Low complexity" evidence="3">
    <location>
        <begin position="278"/>
        <end position="292"/>
    </location>
</feature>
<evidence type="ECO:0000259" key="4">
    <source>
        <dbReference type="PROSITE" id="PS51667"/>
    </source>
</evidence>
<dbReference type="AlphaFoldDB" id="A0A6G1FBS3"/>
<feature type="region of interest" description="Disordered" evidence="3">
    <location>
        <begin position="53"/>
        <end position="88"/>
    </location>
</feature>
<dbReference type="InterPro" id="IPR014977">
    <property type="entry name" value="WRC_dom"/>
</dbReference>
<comment type="caution">
    <text evidence="5">The sequence shown here is derived from an EMBL/GenBank/DDBJ whole genome shotgun (WGS) entry which is preliminary data.</text>
</comment>
<feature type="compositionally biased region" description="Low complexity" evidence="3">
    <location>
        <begin position="182"/>
        <end position="191"/>
    </location>
</feature>
<proteinExistence type="predicted"/>
<feature type="compositionally biased region" description="Polar residues" evidence="3">
    <location>
        <begin position="155"/>
        <end position="170"/>
    </location>
</feature>
<name>A0A6G1FBS3_9ORYZ</name>
<feature type="compositionally biased region" description="Basic and acidic residues" evidence="3">
    <location>
        <begin position="261"/>
        <end position="277"/>
    </location>
</feature>
<evidence type="ECO:0000256" key="3">
    <source>
        <dbReference type="SAM" id="MobiDB-lite"/>
    </source>
</evidence>
<dbReference type="EMBL" id="SPHZ02000001">
    <property type="protein sequence ID" value="KAF0934357.1"/>
    <property type="molecule type" value="Genomic_DNA"/>
</dbReference>
<dbReference type="PROSITE" id="PS51667">
    <property type="entry name" value="WRC"/>
    <property type="match status" value="1"/>
</dbReference>
<comment type="caution">
    <text evidence="2">Lacks conserved residue(s) required for the propagation of feature annotation.</text>
</comment>
<keyword evidence="6" id="KW-1185">Reference proteome</keyword>
<dbReference type="PANTHER" id="PTHR34680">
    <property type="entry name" value="EXPRESSED PROTEIN"/>
    <property type="match status" value="1"/>
</dbReference>
<organism evidence="5 6">
    <name type="scientific">Oryza meyeriana var. granulata</name>
    <dbReference type="NCBI Taxonomy" id="110450"/>
    <lineage>
        <taxon>Eukaryota</taxon>
        <taxon>Viridiplantae</taxon>
        <taxon>Streptophyta</taxon>
        <taxon>Embryophyta</taxon>
        <taxon>Tracheophyta</taxon>
        <taxon>Spermatophyta</taxon>
        <taxon>Magnoliopsida</taxon>
        <taxon>Liliopsida</taxon>
        <taxon>Poales</taxon>
        <taxon>Poaceae</taxon>
        <taxon>BOP clade</taxon>
        <taxon>Oryzoideae</taxon>
        <taxon>Oryzeae</taxon>
        <taxon>Oryzinae</taxon>
        <taxon>Oryza</taxon>
        <taxon>Oryza meyeriana</taxon>
    </lineage>
</organism>
<dbReference type="Proteomes" id="UP000479710">
    <property type="component" value="Unassembled WGS sequence"/>
</dbReference>
<evidence type="ECO:0000256" key="2">
    <source>
        <dbReference type="PROSITE-ProRule" id="PRU01002"/>
    </source>
</evidence>
<reference evidence="5 6" key="1">
    <citation type="submission" date="2019-11" db="EMBL/GenBank/DDBJ databases">
        <title>Whole genome sequence of Oryza granulata.</title>
        <authorList>
            <person name="Li W."/>
        </authorList>
    </citation>
    <scope>NUCLEOTIDE SEQUENCE [LARGE SCALE GENOMIC DNA]</scope>
    <source>
        <strain evidence="6">cv. Menghai</strain>
        <tissue evidence="5">Leaf</tissue>
    </source>
</reference>
<feature type="compositionally biased region" description="Basic and acidic residues" evidence="3">
    <location>
        <begin position="72"/>
        <end position="84"/>
    </location>
</feature>
<evidence type="ECO:0000313" key="6">
    <source>
        <dbReference type="Proteomes" id="UP000479710"/>
    </source>
</evidence>
<feature type="region of interest" description="Disordered" evidence="3">
    <location>
        <begin position="155"/>
        <end position="191"/>
    </location>
</feature>
<accession>A0A6G1FBS3</accession>
<evidence type="ECO:0000256" key="1">
    <source>
        <dbReference type="ARBA" id="ARBA00023242"/>
    </source>
</evidence>
<keyword evidence="1" id="KW-0539">Nucleus</keyword>
<feature type="region of interest" description="Disordered" evidence="3">
    <location>
        <begin position="261"/>
        <end position="308"/>
    </location>
</feature>
<gene>
    <name evidence="5" type="ORF">E2562_024986</name>
</gene>
<evidence type="ECO:0000313" key="5">
    <source>
        <dbReference type="EMBL" id="KAF0934357.1"/>
    </source>
</evidence>
<dbReference type="PANTHER" id="PTHR34680:SF3">
    <property type="entry name" value="EXPRESSED PROTEIN"/>
    <property type="match status" value="1"/>
</dbReference>
<dbReference type="OrthoDB" id="682024at2759"/>
<protein>
    <recommendedName>
        <fullName evidence="4">WRC domain-containing protein</fullName>
    </recommendedName>
</protein>
<sequence>MATCPLQMTIDISDQTIEDTFDKYLVHIPHRASFVFNSNNGDKMEVEDKIWKQKQGEDEEVNDQKPACQEKQGGEMSKRKEKMNGEPMVQEEEGMVVEEMEDMDAKQARFWFCNKNDGKRRNCRNIVDRPKTLCDYHLAKSRSYYTCSSETVAAANSKSSRTKATTIAKSALRKSSSKPTPAGAASSLMAASSSAQNNSKAATSSVSVPTSSQLYKRKAGIGLGGDDYYFYDLFVPFYTKERGGSSNHRVTTVDADEKDLPHDNAITIEEKDDKKQYNNDLDNLSDDSSISSGDDESDEDYSVGGARKPYARKETVKLAVDKVQFSKTMKKRVKERSLKSLL</sequence>
<feature type="domain" description="WRC" evidence="4">
    <location>
        <begin position="107"/>
        <end position="151"/>
    </location>
</feature>